<feature type="transmembrane region" description="Helical" evidence="6">
    <location>
        <begin position="28"/>
        <end position="47"/>
    </location>
</feature>
<dbReference type="AlphaFoldDB" id="A0AA38VKI5"/>
<dbReference type="InterPro" id="IPR049326">
    <property type="entry name" value="Rhodopsin_dom_fungi"/>
</dbReference>
<keyword evidence="9" id="KW-1185">Reference proteome</keyword>
<evidence type="ECO:0000256" key="4">
    <source>
        <dbReference type="ARBA" id="ARBA00023136"/>
    </source>
</evidence>
<evidence type="ECO:0000256" key="5">
    <source>
        <dbReference type="ARBA" id="ARBA00038359"/>
    </source>
</evidence>
<dbReference type="Pfam" id="PF20684">
    <property type="entry name" value="Fung_rhodopsin"/>
    <property type="match status" value="1"/>
</dbReference>
<feature type="transmembrane region" description="Helical" evidence="6">
    <location>
        <begin position="185"/>
        <end position="209"/>
    </location>
</feature>
<dbReference type="PANTHER" id="PTHR33048">
    <property type="entry name" value="PTH11-LIKE INTEGRAL MEMBRANE PROTEIN (AFU_ORTHOLOGUE AFUA_5G11245)"/>
    <property type="match status" value="1"/>
</dbReference>
<proteinExistence type="inferred from homology"/>
<evidence type="ECO:0000313" key="9">
    <source>
        <dbReference type="Proteomes" id="UP001174694"/>
    </source>
</evidence>
<protein>
    <submittedName>
        <fullName evidence="8">Pth11-like integral membrane protein</fullName>
    </submittedName>
</protein>
<evidence type="ECO:0000256" key="6">
    <source>
        <dbReference type="SAM" id="Phobius"/>
    </source>
</evidence>
<feature type="transmembrane region" description="Helical" evidence="6">
    <location>
        <begin position="136"/>
        <end position="158"/>
    </location>
</feature>
<reference evidence="8" key="1">
    <citation type="submission" date="2022-07" db="EMBL/GenBank/DDBJ databases">
        <title>Fungi with potential for degradation of polypropylene.</title>
        <authorList>
            <person name="Gostincar C."/>
        </authorList>
    </citation>
    <scope>NUCLEOTIDE SEQUENCE</scope>
    <source>
        <strain evidence="8">EXF-13308</strain>
    </source>
</reference>
<keyword evidence="2 6" id="KW-0812">Transmembrane</keyword>
<accession>A0AA38VKI5</accession>
<dbReference type="GO" id="GO:0016020">
    <property type="term" value="C:membrane"/>
    <property type="evidence" value="ECO:0007669"/>
    <property type="project" value="UniProtKB-SubCell"/>
</dbReference>
<feature type="transmembrane region" description="Helical" evidence="6">
    <location>
        <begin position="221"/>
        <end position="241"/>
    </location>
</feature>
<evidence type="ECO:0000256" key="1">
    <source>
        <dbReference type="ARBA" id="ARBA00004141"/>
    </source>
</evidence>
<sequence length="389" mass="41953">MDPFIVAIFGPPPAGLDLSENTASQDKGAVISMFILAAIFVALRFAARIVQRSTPHWDDWVIVLALVFVGGTSGMGIAGGVYGAGRHVWAITLADLEEVFKILFAYTFLYAASCATTKISILLFYQRIFTTQDKFFRMLVAFGYFLSFSYPVVIWVTMGTACKPVSHFWTQFGGTAGTCIDTNKFFLALGIVNMITDFYILLIPIPQILKLQMSTKKKLGVTGIMMLGSFVCSASAVRIYYLTRLIDSIDVTSAMGPLFIWSDLEPSIAIVSACLPHLAPLRHIVHSKISSTFRSNGGSGPTSGSVPWRDGGASSAKGPMFTYGGSRYFGGDKLKLVDADDEIGLTNRVTAGSVLGKTSSTGSNSAENVNSHSIVVQSSFVQTTSTRPE</sequence>
<comment type="subcellular location">
    <subcellularLocation>
        <location evidence="1">Membrane</location>
        <topology evidence="1">Multi-pass membrane protein</topology>
    </subcellularLocation>
</comment>
<name>A0AA38VKI5_9PEZI</name>
<comment type="similarity">
    <text evidence="5">Belongs to the SAT4 family.</text>
</comment>
<comment type="caution">
    <text evidence="8">The sequence shown here is derived from an EMBL/GenBank/DDBJ whole genome shotgun (WGS) entry which is preliminary data.</text>
</comment>
<evidence type="ECO:0000256" key="2">
    <source>
        <dbReference type="ARBA" id="ARBA00022692"/>
    </source>
</evidence>
<evidence type="ECO:0000313" key="8">
    <source>
        <dbReference type="EMBL" id="KAJ9149249.1"/>
    </source>
</evidence>
<dbReference type="InterPro" id="IPR052337">
    <property type="entry name" value="SAT4-like"/>
</dbReference>
<keyword evidence="3 6" id="KW-1133">Transmembrane helix</keyword>
<keyword evidence="4 6" id="KW-0472">Membrane</keyword>
<feature type="transmembrane region" description="Helical" evidence="6">
    <location>
        <begin position="102"/>
        <end position="124"/>
    </location>
</feature>
<dbReference type="Proteomes" id="UP001174694">
    <property type="component" value="Unassembled WGS sequence"/>
</dbReference>
<dbReference type="PANTHER" id="PTHR33048:SF163">
    <property type="entry name" value="INTEGRAL MEMBRANE PROTEIN (AFU_ORTHOLOGUE AFUA_8G05510)"/>
    <property type="match status" value="1"/>
</dbReference>
<evidence type="ECO:0000259" key="7">
    <source>
        <dbReference type="Pfam" id="PF20684"/>
    </source>
</evidence>
<evidence type="ECO:0000256" key="3">
    <source>
        <dbReference type="ARBA" id="ARBA00022989"/>
    </source>
</evidence>
<gene>
    <name evidence="8" type="ORF">NKR23_g4317</name>
</gene>
<feature type="domain" description="Rhodopsin" evidence="7">
    <location>
        <begin position="43"/>
        <end position="281"/>
    </location>
</feature>
<dbReference type="EMBL" id="JANBVO010000010">
    <property type="protein sequence ID" value="KAJ9149249.1"/>
    <property type="molecule type" value="Genomic_DNA"/>
</dbReference>
<organism evidence="8 9">
    <name type="scientific">Pleurostoma richardsiae</name>
    <dbReference type="NCBI Taxonomy" id="41990"/>
    <lineage>
        <taxon>Eukaryota</taxon>
        <taxon>Fungi</taxon>
        <taxon>Dikarya</taxon>
        <taxon>Ascomycota</taxon>
        <taxon>Pezizomycotina</taxon>
        <taxon>Sordariomycetes</taxon>
        <taxon>Sordariomycetidae</taxon>
        <taxon>Calosphaeriales</taxon>
        <taxon>Pleurostomataceae</taxon>
        <taxon>Pleurostoma</taxon>
    </lineage>
</organism>
<feature type="transmembrane region" description="Helical" evidence="6">
    <location>
        <begin position="59"/>
        <end position="82"/>
    </location>
</feature>